<comment type="caution">
    <text evidence="6">The sequence shown here is derived from an EMBL/GenBank/DDBJ whole genome shotgun (WGS) entry which is preliminary data.</text>
</comment>
<evidence type="ECO:0000313" key="7">
    <source>
        <dbReference type="Proteomes" id="UP001516464"/>
    </source>
</evidence>
<gene>
    <name evidence="6" type="ORF">TCON_2116</name>
</gene>
<protein>
    <recommendedName>
        <fullName evidence="5">RING-type domain-containing protein</fullName>
    </recommendedName>
</protein>
<name>A0ABQ7HWY2_9MICR</name>
<sequence>MIDDENIYLLYLQNPLKNRHYLREKRKKKRNKKRLKQSNLFCTFIDKNINNNYNNNNNINNNNNNNTYDIIVVEVYILGKYEHIIIQNDEYEDCYLQQQYPPEALALYSEFLSFTCPICLGEKMEREQVSELVLLQCGHCLCISCYQLDEFDKLSCAICRCHNPIVLKGPPLK</sequence>
<evidence type="ECO:0000256" key="1">
    <source>
        <dbReference type="ARBA" id="ARBA00022723"/>
    </source>
</evidence>
<dbReference type="PROSITE" id="PS00518">
    <property type="entry name" value="ZF_RING_1"/>
    <property type="match status" value="1"/>
</dbReference>
<dbReference type="Proteomes" id="UP001516464">
    <property type="component" value="Unassembled WGS sequence"/>
</dbReference>
<dbReference type="SMART" id="SM00184">
    <property type="entry name" value="RING"/>
    <property type="match status" value="1"/>
</dbReference>
<proteinExistence type="predicted"/>
<dbReference type="EMBL" id="SBIQ01000204">
    <property type="protein sequence ID" value="KAF7682672.1"/>
    <property type="molecule type" value="Genomic_DNA"/>
</dbReference>
<keyword evidence="2 4" id="KW-0863">Zinc-finger</keyword>
<dbReference type="InterPro" id="IPR001841">
    <property type="entry name" value="Znf_RING"/>
</dbReference>
<evidence type="ECO:0000256" key="3">
    <source>
        <dbReference type="ARBA" id="ARBA00022833"/>
    </source>
</evidence>
<evidence type="ECO:0000256" key="4">
    <source>
        <dbReference type="PROSITE-ProRule" id="PRU00175"/>
    </source>
</evidence>
<dbReference type="SUPFAM" id="SSF57850">
    <property type="entry name" value="RING/U-box"/>
    <property type="match status" value="1"/>
</dbReference>
<accession>A0ABQ7HWY2</accession>
<feature type="domain" description="RING-type" evidence="5">
    <location>
        <begin position="116"/>
        <end position="160"/>
    </location>
</feature>
<keyword evidence="1" id="KW-0479">Metal-binding</keyword>
<keyword evidence="7" id="KW-1185">Reference proteome</keyword>
<reference evidence="6 7" key="1">
    <citation type="submission" date="2019-01" db="EMBL/GenBank/DDBJ databases">
        <title>Genomes sequencing and comparative genomics of infectious freshwater microsporidia, Cucumispora dikerogammari and Thelohania contejeani.</title>
        <authorList>
            <person name="Cormier A."/>
            <person name="Giraud I."/>
            <person name="Wattier R."/>
            <person name="Teixeira M."/>
            <person name="Grandjean F."/>
            <person name="Rigaud T."/>
            <person name="Cordaux R."/>
        </authorList>
    </citation>
    <scope>NUCLEOTIDE SEQUENCE [LARGE SCALE GENOMIC DNA]</scope>
    <source>
        <strain evidence="6">T1</strain>
        <tissue evidence="6">Spores</tissue>
    </source>
</reference>
<evidence type="ECO:0000313" key="6">
    <source>
        <dbReference type="EMBL" id="KAF7682672.1"/>
    </source>
</evidence>
<dbReference type="Gene3D" id="3.30.40.10">
    <property type="entry name" value="Zinc/RING finger domain, C3HC4 (zinc finger)"/>
    <property type="match status" value="1"/>
</dbReference>
<keyword evidence="3" id="KW-0862">Zinc</keyword>
<dbReference type="PROSITE" id="PS50089">
    <property type="entry name" value="ZF_RING_2"/>
    <property type="match status" value="1"/>
</dbReference>
<dbReference type="InterPro" id="IPR013083">
    <property type="entry name" value="Znf_RING/FYVE/PHD"/>
</dbReference>
<evidence type="ECO:0000256" key="2">
    <source>
        <dbReference type="ARBA" id="ARBA00022771"/>
    </source>
</evidence>
<evidence type="ECO:0000259" key="5">
    <source>
        <dbReference type="PROSITE" id="PS50089"/>
    </source>
</evidence>
<organism evidence="6 7">
    <name type="scientific">Astathelohania contejeani</name>
    <dbReference type="NCBI Taxonomy" id="164912"/>
    <lineage>
        <taxon>Eukaryota</taxon>
        <taxon>Fungi</taxon>
        <taxon>Fungi incertae sedis</taxon>
        <taxon>Microsporidia</taxon>
        <taxon>Astathelohaniidae</taxon>
        <taxon>Astathelohania</taxon>
    </lineage>
</organism>
<dbReference type="InterPro" id="IPR017907">
    <property type="entry name" value="Znf_RING_CS"/>
</dbReference>